<dbReference type="Gene3D" id="2.60.120.200">
    <property type="match status" value="1"/>
</dbReference>
<dbReference type="PROSITE" id="PS51257">
    <property type="entry name" value="PROKAR_LIPOPROTEIN"/>
    <property type="match status" value="1"/>
</dbReference>
<organism evidence="3 4">
    <name type="scientific">Shewanella holmiensis</name>
    <dbReference type="NCBI Taxonomy" id="2952222"/>
    <lineage>
        <taxon>Bacteria</taxon>
        <taxon>Pseudomonadati</taxon>
        <taxon>Pseudomonadota</taxon>
        <taxon>Gammaproteobacteria</taxon>
        <taxon>Alteromonadales</taxon>
        <taxon>Shewanellaceae</taxon>
        <taxon>Shewanella</taxon>
    </lineage>
</organism>
<dbReference type="Proteomes" id="UP001155546">
    <property type="component" value="Unassembled WGS sequence"/>
</dbReference>
<keyword evidence="1" id="KW-0732">Signal</keyword>
<gene>
    <name evidence="3" type="ORF">NE535_14625</name>
</gene>
<dbReference type="RefSeq" id="WP_261299358.1">
    <property type="nucleotide sequence ID" value="NZ_JAMTCD010000021.1"/>
</dbReference>
<protein>
    <submittedName>
        <fullName evidence="3">Polysaccharide lyase family 7 protein</fullName>
    </submittedName>
</protein>
<evidence type="ECO:0000256" key="1">
    <source>
        <dbReference type="SAM" id="SignalP"/>
    </source>
</evidence>
<dbReference type="InterPro" id="IPR013320">
    <property type="entry name" value="ConA-like_dom_sf"/>
</dbReference>
<sequence length="313" mass="35125">MRQFVKLSFLYVLFFGLMGCQGSSGSSPEEPVVDPQPCDDCNWNIEQWKLTIPESRDNFYGSGGSSAAELIPATCSNNQTLTNDTDIAYFWTEENPRQMMFKVDLGIDGATTPNTSYVRSELRELYRYDTQSRCSSSNQNWEITGSHQLDSSLTIEQFPQISSIDPKVIVGQVHGKDIKQALVKVLWEGESKPVRVILNDSFVPNNGSCDTCQPFSVDLGTAKAYQAWQYQIKVDKTGILLSTTISGKTVTKSLEWGKKVTANDGKQYTLSTNWLNEEYYFKAGIYPQIATDSKYNGQIFEVGFDNIEVTHKP</sequence>
<evidence type="ECO:0000313" key="4">
    <source>
        <dbReference type="Proteomes" id="UP001155546"/>
    </source>
</evidence>
<dbReference type="InterPro" id="IPR014895">
    <property type="entry name" value="Alginate_lyase_2"/>
</dbReference>
<feature type="chain" id="PRO_5040967919" evidence="1">
    <location>
        <begin position="26"/>
        <end position="313"/>
    </location>
</feature>
<dbReference type="SUPFAM" id="SSF49899">
    <property type="entry name" value="Concanavalin A-like lectins/glucanases"/>
    <property type="match status" value="1"/>
</dbReference>
<feature type="signal peptide" evidence="1">
    <location>
        <begin position="1"/>
        <end position="25"/>
    </location>
</feature>
<dbReference type="Pfam" id="PF08787">
    <property type="entry name" value="Alginate_lyase2"/>
    <property type="match status" value="1"/>
</dbReference>
<name>A0A9X3AVU1_9GAMM</name>
<evidence type="ECO:0000313" key="3">
    <source>
        <dbReference type="EMBL" id="MCT7943010.1"/>
    </source>
</evidence>
<evidence type="ECO:0000259" key="2">
    <source>
        <dbReference type="Pfam" id="PF08787"/>
    </source>
</evidence>
<dbReference type="AlphaFoldDB" id="A0A9X3AVU1"/>
<comment type="caution">
    <text evidence="3">The sequence shown here is derived from an EMBL/GenBank/DDBJ whole genome shotgun (WGS) entry which is preliminary data.</text>
</comment>
<keyword evidence="4" id="KW-1185">Reference proteome</keyword>
<dbReference type="EMBL" id="JAMTCD010000021">
    <property type="protein sequence ID" value="MCT7943010.1"/>
    <property type="molecule type" value="Genomic_DNA"/>
</dbReference>
<reference evidence="3" key="1">
    <citation type="journal article" date="2023" name="Int. J. Syst. Evol. Microbiol.">
        <title>&lt;i&gt;Shewanella septentrionalis&lt;/i&gt; sp. nov. and &lt;i&gt;Shewanella holmiensis&lt;/i&gt; sp. nov., isolated from Baltic Sea water and sediments.</title>
        <authorList>
            <person name="Martin-Rodriguez A.J."/>
            <person name="Thorell K."/>
            <person name="Joffre E."/>
            <person name="Jensie-Markopoulos S."/>
            <person name="Moore E.R.B."/>
            <person name="Sjoling A."/>
        </authorList>
    </citation>
    <scope>NUCLEOTIDE SEQUENCE</scope>
    <source>
        <strain evidence="3">SP1S2-7</strain>
    </source>
</reference>
<dbReference type="GO" id="GO:0016829">
    <property type="term" value="F:lyase activity"/>
    <property type="evidence" value="ECO:0007669"/>
    <property type="project" value="UniProtKB-KW"/>
</dbReference>
<feature type="domain" description="Alginate lyase 2" evidence="2">
    <location>
        <begin position="43"/>
        <end position="311"/>
    </location>
</feature>
<proteinExistence type="predicted"/>
<accession>A0A9X3AVU1</accession>
<keyword evidence="3" id="KW-0456">Lyase</keyword>